<sequence>MIILVVKLNNMLNENATIIVIDDKFKSPSHQLKIIGENENYDGIYIFDLLLAKGLISNRFVEAEFNKGVLNKASLKYCHFNEYEVQKINKNLVEKVKDLSEFLTDNEIKSLMENVHKTYDLKPMQYI</sequence>
<protein>
    <submittedName>
        <fullName evidence="1">Uncharacterized protein</fullName>
    </submittedName>
</protein>
<organism evidence="1">
    <name type="scientific">uncultured Caudovirales phage</name>
    <dbReference type="NCBI Taxonomy" id="2100421"/>
    <lineage>
        <taxon>Viruses</taxon>
        <taxon>Duplodnaviria</taxon>
        <taxon>Heunggongvirae</taxon>
        <taxon>Uroviricota</taxon>
        <taxon>Caudoviricetes</taxon>
        <taxon>Peduoviridae</taxon>
        <taxon>Maltschvirus</taxon>
        <taxon>Maltschvirus maltsch</taxon>
    </lineage>
</organism>
<accession>A0A2H4JBE1</accession>
<evidence type="ECO:0000313" key="1">
    <source>
        <dbReference type="EMBL" id="ASN72550.1"/>
    </source>
</evidence>
<reference evidence="1" key="1">
    <citation type="submission" date="2017-06" db="EMBL/GenBank/DDBJ databases">
        <title>Novel phages from South African skin metaviromes.</title>
        <authorList>
            <person name="van Zyl L.J."/>
            <person name="Abrahams Y."/>
            <person name="Stander E.A."/>
            <person name="Kirby B.M."/>
            <person name="Clavaud C."/>
            <person name="Farcet C."/>
            <person name="Breton L."/>
            <person name="Trindade M.I."/>
        </authorList>
    </citation>
    <scope>NUCLEOTIDE SEQUENCE</scope>
</reference>
<name>A0A2H4JBE1_9CAUD</name>
<proteinExistence type="predicted"/>
<dbReference type="Pfam" id="PF15933">
    <property type="entry name" value="RnlB_antitoxin"/>
    <property type="match status" value="1"/>
</dbReference>
<dbReference type="InterPro" id="IPR031834">
    <property type="entry name" value="RnlB/LsoB_antitoxin"/>
</dbReference>
<dbReference type="EMBL" id="MF417959">
    <property type="protein sequence ID" value="ASN72550.1"/>
    <property type="molecule type" value="Genomic_DNA"/>
</dbReference>
<gene>
    <name evidence="1" type="ORF">2F5_2</name>
</gene>